<feature type="domain" description="Importin N-terminal" evidence="9">
    <location>
        <begin position="30"/>
        <end position="97"/>
    </location>
</feature>
<dbReference type="InterPro" id="IPR011989">
    <property type="entry name" value="ARM-like"/>
</dbReference>
<dbReference type="STRING" id="94130.A0A2Z6QEM4"/>
<dbReference type="AlphaFoldDB" id="A0A2Z6QEM4"/>
<dbReference type="InterPro" id="IPR057600">
    <property type="entry name" value="TORTIFOLIA1/SINE1-2_N"/>
</dbReference>
<evidence type="ECO:0000313" key="12">
    <source>
        <dbReference type="Proteomes" id="UP000247702"/>
    </source>
</evidence>
<dbReference type="GO" id="GO:0005737">
    <property type="term" value="C:cytoplasm"/>
    <property type="evidence" value="ECO:0007669"/>
    <property type="project" value="UniProtKB-SubCell"/>
</dbReference>
<evidence type="ECO:0000256" key="8">
    <source>
        <dbReference type="PROSITE-ProRule" id="PRU00103"/>
    </source>
</evidence>
<dbReference type="InterPro" id="IPR040122">
    <property type="entry name" value="Importin_beta"/>
</dbReference>
<keyword evidence="4" id="KW-0963">Cytoplasm</keyword>
<dbReference type="InterPro" id="IPR057672">
    <property type="entry name" value="TPR_IPO4/5"/>
</dbReference>
<keyword evidence="7" id="KW-0539">Nucleus</keyword>
<evidence type="ECO:0000313" key="10">
    <source>
        <dbReference type="EMBL" id="GBB88653.1"/>
    </source>
</evidence>
<gene>
    <name evidence="11" type="ORF">RCL2_000782400</name>
    <name evidence="10" type="ORF">RclHR1_15200010</name>
</gene>
<evidence type="ECO:0000256" key="2">
    <source>
        <dbReference type="ARBA" id="ARBA00004496"/>
    </source>
</evidence>
<dbReference type="Proteomes" id="UP000615446">
    <property type="component" value="Unassembled WGS sequence"/>
</dbReference>
<dbReference type="Pfam" id="PF03810">
    <property type="entry name" value="IBN_N"/>
    <property type="match status" value="1"/>
</dbReference>
<dbReference type="SUPFAM" id="SSF48371">
    <property type="entry name" value="ARM repeat"/>
    <property type="match status" value="2"/>
</dbReference>
<dbReference type="EMBL" id="BLAL01000050">
    <property type="protein sequence ID" value="GES80550.1"/>
    <property type="molecule type" value="Genomic_DNA"/>
</dbReference>
<organism evidence="10 12">
    <name type="scientific">Rhizophagus clarus</name>
    <dbReference type="NCBI Taxonomy" id="94130"/>
    <lineage>
        <taxon>Eukaryota</taxon>
        <taxon>Fungi</taxon>
        <taxon>Fungi incertae sedis</taxon>
        <taxon>Mucoromycota</taxon>
        <taxon>Glomeromycotina</taxon>
        <taxon>Glomeromycetes</taxon>
        <taxon>Glomerales</taxon>
        <taxon>Glomeraceae</taxon>
        <taxon>Rhizophagus</taxon>
    </lineage>
</organism>
<dbReference type="Pfam" id="PF25780">
    <property type="entry name" value="TPR_IPO5"/>
    <property type="match status" value="1"/>
</dbReference>
<evidence type="ECO:0000256" key="6">
    <source>
        <dbReference type="ARBA" id="ARBA00022927"/>
    </source>
</evidence>
<dbReference type="InterPro" id="IPR021133">
    <property type="entry name" value="HEAT_type_2"/>
</dbReference>
<dbReference type="InterPro" id="IPR034085">
    <property type="entry name" value="TOG"/>
</dbReference>
<accession>A0A2Z6QEM4</accession>
<dbReference type="InterPro" id="IPR001494">
    <property type="entry name" value="Importin-beta_N"/>
</dbReference>
<evidence type="ECO:0000256" key="3">
    <source>
        <dbReference type="ARBA" id="ARBA00022448"/>
    </source>
</evidence>
<dbReference type="GO" id="GO:0006606">
    <property type="term" value="P:protein import into nucleus"/>
    <property type="evidence" value="ECO:0007669"/>
    <property type="project" value="InterPro"/>
</dbReference>
<proteinExistence type="predicted"/>
<evidence type="ECO:0000256" key="4">
    <source>
        <dbReference type="ARBA" id="ARBA00022490"/>
    </source>
</evidence>
<keyword evidence="3" id="KW-0813">Transport</keyword>
<keyword evidence="6" id="KW-0653">Protein transport</keyword>
<evidence type="ECO:0000256" key="5">
    <source>
        <dbReference type="ARBA" id="ARBA00022737"/>
    </source>
</evidence>
<keyword evidence="12" id="KW-1185">Reference proteome</keyword>
<sequence>MEYQEFVSRLEELLNQLVSGDTDTARIRTATSTLNNDFYSSSTCVAALVQILSSSTHWQVRQLAAVELRKRSAKWWSKIDSNTQTAIKNQLLEVILRESHELVRHATAHVISSIAKIEIPAGTWNHLLQFLYQCCQSPSAGHREVGIFVLYTLFEVIMEAFQDNLRQFFELFSAALNDPESKVVRVTTLQALGKVAEVIDPNNKADIQSFRDLIPSMVTVIQQCLEQGDNDSAIKGFELFDGLLLLETPLLSNHLQQLIEFVLIVSRNNQYDDSVRVTALQFLIWVTNYKKTKIQKLKLVAPIIQQLMPIGAEDDPDDPDDESPSKMAFRVINFLSTKLPPQQVFPTVMENVVTYVQSHDPKFRKAGMMAFAVLIEGCADYMRPKFNDLLPLVCNGLRDPETIVRRGACIALGRLAEELDQEIASNHATLLPLLFDLMNDPNIEIPKQACNALDAILEGLDDEILQYLPTLMERLLLLLDNGPNEVKTTVTAAIGSAAHAAGSDFKQYFPAVISRLLVLMTLNKNNDDMLLRGIATDTVGSVAEAVGKELIKPHANEIMRLAIEGMHLDNARLRECSYCLFAVMARVFGEEFSIYLDTIVPQLLKSCQLEEFDPFILDVEENLSADIDIDDDDDDDAEFAINSAIVDEKEIAADVIGEIFENTRSNFLPYVETSISELMKLASHHSDGVRKSVVSSLFGFLTTFYSMSHPTQWEAGLPVKVPVHENVQNMTKTVMPTILSIINDEESKMVMVQLYQVFIETLKQCGPAIIADYIDPIAQNILSVYEKKALCQLDNDDEDEELDEDEEAEYDALLISVASDLVAALALVLGPDFASYFKVYLPHITKYYKKSKPVSDRSMAIGCLGDSTVGLKSGISEFTEQLLSLYLKALGDEEEEVKSNSAFAIGVLCQYTTIDISSKYNEILTRIYPLFTGKSVLNVTDNACGAVCRMIVKCSQAIPIDQVLEVIMHTLPLKQDYEENEPVFQCIFYLFRANNSYVLNHIPEFLNIFAKVLSPPEDQLKDQTRQELMDLIKALNQQFPDVVARSPLGPFLQS</sequence>
<dbReference type="SMART" id="SM01349">
    <property type="entry name" value="TOG"/>
    <property type="match status" value="1"/>
</dbReference>
<feature type="repeat" description="HEAT" evidence="8">
    <location>
        <begin position="430"/>
        <end position="468"/>
    </location>
</feature>
<dbReference type="PROSITE" id="PS50166">
    <property type="entry name" value="IMPORTIN_B_NT"/>
    <property type="match status" value="1"/>
</dbReference>
<dbReference type="GO" id="GO:0031267">
    <property type="term" value="F:small GTPase binding"/>
    <property type="evidence" value="ECO:0007669"/>
    <property type="project" value="InterPro"/>
</dbReference>
<evidence type="ECO:0000256" key="7">
    <source>
        <dbReference type="ARBA" id="ARBA00023242"/>
    </source>
</evidence>
<evidence type="ECO:0000313" key="11">
    <source>
        <dbReference type="EMBL" id="GES80550.1"/>
    </source>
</evidence>
<protein>
    <submittedName>
        <fullName evidence="11">ARM repeat-containing protein</fullName>
    </submittedName>
</protein>
<dbReference type="InterPro" id="IPR016024">
    <property type="entry name" value="ARM-type_fold"/>
</dbReference>
<reference evidence="11" key="2">
    <citation type="submission" date="2019-10" db="EMBL/GenBank/DDBJ databases">
        <title>Conservation and host-specific expression of non-tandemly repeated heterogenous ribosome RNA gene in arbuscular mycorrhizal fungi.</title>
        <authorList>
            <person name="Maeda T."/>
            <person name="Kobayashi Y."/>
            <person name="Nakagawa T."/>
            <person name="Ezawa T."/>
            <person name="Yamaguchi K."/>
            <person name="Bino T."/>
            <person name="Nishimoto Y."/>
            <person name="Shigenobu S."/>
            <person name="Kawaguchi M."/>
        </authorList>
    </citation>
    <scope>NUCLEOTIDE SEQUENCE</scope>
    <source>
        <strain evidence="11">HR1</strain>
    </source>
</reference>
<name>A0A2Z6QEM4_9GLOM</name>
<comment type="caution">
    <text evidence="10">The sequence shown here is derived from an EMBL/GenBank/DDBJ whole genome shotgun (WGS) entry which is preliminary data.</text>
</comment>
<evidence type="ECO:0000259" key="9">
    <source>
        <dbReference type="PROSITE" id="PS50166"/>
    </source>
</evidence>
<dbReference type="Gene3D" id="1.25.10.10">
    <property type="entry name" value="Leucine-rich Repeat Variant"/>
    <property type="match status" value="1"/>
</dbReference>
<dbReference type="EMBL" id="BEXD01000581">
    <property type="protein sequence ID" value="GBB88653.1"/>
    <property type="molecule type" value="Genomic_DNA"/>
</dbReference>
<keyword evidence="5" id="KW-0677">Repeat</keyword>
<feature type="repeat" description="HEAT" evidence="8">
    <location>
        <begin position="389"/>
        <end position="427"/>
    </location>
</feature>
<dbReference type="Proteomes" id="UP000247702">
    <property type="component" value="Unassembled WGS sequence"/>
</dbReference>
<comment type="subcellular location">
    <subcellularLocation>
        <location evidence="2">Cytoplasm</location>
    </subcellularLocation>
    <subcellularLocation>
        <location evidence="1">Nucleus</location>
    </subcellularLocation>
</comment>
<dbReference type="OrthoDB" id="7862313at2759"/>
<evidence type="ECO:0000256" key="1">
    <source>
        <dbReference type="ARBA" id="ARBA00004123"/>
    </source>
</evidence>
<reference evidence="10 12" key="1">
    <citation type="submission" date="2017-11" db="EMBL/GenBank/DDBJ databases">
        <title>The genome of Rhizophagus clarus HR1 reveals common genetic basis of auxotrophy among arbuscular mycorrhizal fungi.</title>
        <authorList>
            <person name="Kobayashi Y."/>
        </authorList>
    </citation>
    <scope>NUCLEOTIDE SEQUENCE [LARGE SCALE GENOMIC DNA]</scope>
    <source>
        <strain evidence="10 12">HR1</strain>
    </source>
</reference>
<dbReference type="Pfam" id="PF24714">
    <property type="entry name" value="TOR1L1_N"/>
    <property type="match status" value="1"/>
</dbReference>
<dbReference type="PANTHER" id="PTHR10527">
    <property type="entry name" value="IMPORTIN BETA"/>
    <property type="match status" value="1"/>
</dbReference>
<dbReference type="PROSITE" id="PS50077">
    <property type="entry name" value="HEAT_REPEAT"/>
    <property type="match status" value="2"/>
</dbReference>
<dbReference type="SMART" id="SM00913">
    <property type="entry name" value="IBN_N"/>
    <property type="match status" value="1"/>
</dbReference>